<organism evidence="3 4">
    <name type="scientific">Roridomyces roridus</name>
    <dbReference type="NCBI Taxonomy" id="1738132"/>
    <lineage>
        <taxon>Eukaryota</taxon>
        <taxon>Fungi</taxon>
        <taxon>Dikarya</taxon>
        <taxon>Basidiomycota</taxon>
        <taxon>Agaricomycotina</taxon>
        <taxon>Agaricomycetes</taxon>
        <taxon>Agaricomycetidae</taxon>
        <taxon>Agaricales</taxon>
        <taxon>Marasmiineae</taxon>
        <taxon>Mycenaceae</taxon>
        <taxon>Roridomyces</taxon>
    </lineage>
</organism>
<evidence type="ECO:0000313" key="4">
    <source>
        <dbReference type="Proteomes" id="UP001221142"/>
    </source>
</evidence>
<name>A0AAD7BCN0_9AGAR</name>
<feature type="compositionally biased region" description="Polar residues" evidence="2">
    <location>
        <begin position="301"/>
        <end position="329"/>
    </location>
</feature>
<protein>
    <submittedName>
        <fullName evidence="3">Uncharacterized protein</fullName>
    </submittedName>
</protein>
<dbReference type="EMBL" id="JARKIF010000021">
    <property type="protein sequence ID" value="KAJ7617297.1"/>
    <property type="molecule type" value="Genomic_DNA"/>
</dbReference>
<evidence type="ECO:0000256" key="2">
    <source>
        <dbReference type="SAM" id="MobiDB-lite"/>
    </source>
</evidence>
<gene>
    <name evidence="3" type="ORF">FB45DRAFT_1007859</name>
</gene>
<sequence>MPHVSVKKCSFAYLFPNGAGARGFFNAYRGPGSPDKTLGSPGDTYVDVISSPPVVYAHEQVAWTRVDAGMQRLQRPISHPNYPELVLQVNNEKTAWVTRSLVGEEGRKRGAGNTRDDTSPKKKARLGNVVKVKEEEKEDLIPPPPSWMRCPPLDASSRPIPVPTQPSEEPPQLLPIPELKRPVVLSSADDAGPSLMVTSTGVLESSVQLLKPETWTTADGQVVVMTFGNPSELLQNPNPRADVEDDLGLPLSEATRAYLSPSASLAEDQPAFFRRSSDELPPSQTTVTSSLTGIDMAGAPSSPSLTYPTHSMDTNGNDSGTTPLASSPMKSDFRAEHTLPDDELFASVQSDIVLNSDSTIVSHSPSAQTMDIDIKEASPDVDFSFTLDTGSDYISPTPQFKSPSPDTTTSTDAVDFTTSIDDAQSNSPRALQSWRASLPSAAAAYISQLEASIRALREERDALAEALDRLITANAEEDLCLGYPEFSEESVEPSGGC</sequence>
<feature type="region of interest" description="Disordered" evidence="2">
    <location>
        <begin position="274"/>
        <end position="329"/>
    </location>
</feature>
<evidence type="ECO:0000313" key="3">
    <source>
        <dbReference type="EMBL" id="KAJ7617297.1"/>
    </source>
</evidence>
<reference evidence="3" key="1">
    <citation type="submission" date="2023-03" db="EMBL/GenBank/DDBJ databases">
        <title>Massive genome expansion in bonnet fungi (Mycena s.s.) driven by repeated elements and novel gene families across ecological guilds.</title>
        <authorList>
            <consortium name="Lawrence Berkeley National Laboratory"/>
            <person name="Harder C.B."/>
            <person name="Miyauchi S."/>
            <person name="Viragh M."/>
            <person name="Kuo A."/>
            <person name="Thoen E."/>
            <person name="Andreopoulos B."/>
            <person name="Lu D."/>
            <person name="Skrede I."/>
            <person name="Drula E."/>
            <person name="Henrissat B."/>
            <person name="Morin E."/>
            <person name="Kohler A."/>
            <person name="Barry K."/>
            <person name="LaButti K."/>
            <person name="Morin E."/>
            <person name="Salamov A."/>
            <person name="Lipzen A."/>
            <person name="Mereny Z."/>
            <person name="Hegedus B."/>
            <person name="Baldrian P."/>
            <person name="Stursova M."/>
            <person name="Weitz H."/>
            <person name="Taylor A."/>
            <person name="Grigoriev I.V."/>
            <person name="Nagy L.G."/>
            <person name="Martin F."/>
            <person name="Kauserud H."/>
        </authorList>
    </citation>
    <scope>NUCLEOTIDE SEQUENCE</scope>
    <source>
        <strain evidence="3">9284</strain>
    </source>
</reference>
<keyword evidence="4" id="KW-1185">Reference proteome</keyword>
<comment type="caution">
    <text evidence="3">The sequence shown here is derived from an EMBL/GenBank/DDBJ whole genome shotgun (WGS) entry which is preliminary data.</text>
</comment>
<dbReference type="Proteomes" id="UP001221142">
    <property type="component" value="Unassembled WGS sequence"/>
</dbReference>
<evidence type="ECO:0000256" key="1">
    <source>
        <dbReference type="SAM" id="Coils"/>
    </source>
</evidence>
<feature type="coiled-coil region" evidence="1">
    <location>
        <begin position="446"/>
        <end position="476"/>
    </location>
</feature>
<proteinExistence type="predicted"/>
<feature type="compositionally biased region" description="Polar residues" evidence="2">
    <location>
        <begin position="282"/>
        <end position="292"/>
    </location>
</feature>
<dbReference type="AlphaFoldDB" id="A0AAD7BCN0"/>
<accession>A0AAD7BCN0</accession>
<keyword evidence="1" id="KW-0175">Coiled coil</keyword>